<reference evidence="2" key="1">
    <citation type="submission" date="2019-03" db="EMBL/GenBank/DDBJ databases">
        <title>WGS assembly of Setaria viridis.</title>
        <authorList>
            <person name="Huang P."/>
            <person name="Jenkins J."/>
            <person name="Grimwood J."/>
            <person name="Barry K."/>
            <person name="Healey A."/>
            <person name="Mamidi S."/>
            <person name="Sreedasyam A."/>
            <person name="Shu S."/>
            <person name="Feldman M."/>
            <person name="Wu J."/>
            <person name="Yu Y."/>
            <person name="Chen C."/>
            <person name="Johnson J."/>
            <person name="Rokhsar D."/>
            <person name="Baxter I."/>
            <person name="Schmutz J."/>
            <person name="Brutnell T."/>
            <person name="Kellogg E."/>
        </authorList>
    </citation>
    <scope>NUCLEOTIDE SEQUENCE [LARGE SCALE GENOMIC DNA]</scope>
</reference>
<name>A0A4V6D5L4_SETVI</name>
<evidence type="ECO:0000313" key="3">
    <source>
        <dbReference type="Proteomes" id="UP000298652"/>
    </source>
</evidence>
<dbReference type="NCBIfam" id="TIGR01640">
    <property type="entry name" value="F_box_assoc_1"/>
    <property type="match status" value="1"/>
</dbReference>
<dbReference type="Gramene" id="TKW10936">
    <property type="protein sequence ID" value="TKW10936"/>
    <property type="gene ID" value="SEVIR_6G201700v2"/>
</dbReference>
<organism evidence="2 3">
    <name type="scientific">Setaria viridis</name>
    <name type="common">Green bristlegrass</name>
    <name type="synonym">Setaria italica subsp. viridis</name>
    <dbReference type="NCBI Taxonomy" id="4556"/>
    <lineage>
        <taxon>Eukaryota</taxon>
        <taxon>Viridiplantae</taxon>
        <taxon>Streptophyta</taxon>
        <taxon>Embryophyta</taxon>
        <taxon>Tracheophyta</taxon>
        <taxon>Spermatophyta</taxon>
        <taxon>Magnoliopsida</taxon>
        <taxon>Liliopsida</taxon>
        <taxon>Poales</taxon>
        <taxon>Poaceae</taxon>
        <taxon>PACMAD clade</taxon>
        <taxon>Panicoideae</taxon>
        <taxon>Panicodae</taxon>
        <taxon>Paniceae</taxon>
        <taxon>Cenchrinae</taxon>
        <taxon>Setaria</taxon>
    </lineage>
</organism>
<dbReference type="EMBL" id="CM016557">
    <property type="protein sequence ID" value="TKW10936.1"/>
    <property type="molecule type" value="Genomic_DNA"/>
</dbReference>
<protein>
    <recommendedName>
        <fullName evidence="1">F-box associated beta-propeller type 3 domain-containing protein</fullName>
    </recommendedName>
</protein>
<dbReference type="Pfam" id="PF08268">
    <property type="entry name" value="FBA_3"/>
    <property type="match status" value="1"/>
</dbReference>
<feature type="domain" description="F-box associated beta-propeller type 3" evidence="1">
    <location>
        <begin position="134"/>
        <end position="283"/>
    </location>
</feature>
<keyword evidence="3" id="KW-1185">Reference proteome</keyword>
<dbReference type="InterPro" id="IPR017451">
    <property type="entry name" value="F-box-assoc_interact_dom"/>
</dbReference>
<sequence>MADDDGFILPTDAFVEVLLRWRDVIAERTPERHAARAKILAFFSEAGTSRAVVFPDDQQDGGGTGGQEWTFTSSKSSDGGVVRLVGTCNGLLCLRERARARRLPYPLQYHRRGQPDHRREGGDPAGVDVVGALQYKVVNISCNTSSSSNQRLAIDVVRVFTLGESEWREVPLPLLAPDTSYHDSGDVVAVDGSTYWLTARADRVMALDLEDERVASFEAPPCLRLLQVPEKATCQLTNVHGRLGVLVTRHQPTATTRVDVWVLEGGGRRLQPRWSRRRSLLEPGGAGQGRWIASPHFTHGEYVLSKREDERWAVRARWLYRRKVGDLTNGGGKNAELWPLEGAELIVHTGFNDGGVVTFPYAETTEPLPT</sequence>
<dbReference type="Proteomes" id="UP000298652">
    <property type="component" value="Chromosome 6"/>
</dbReference>
<dbReference type="PANTHER" id="PTHR31111">
    <property type="entry name" value="BNAA05G37150D PROTEIN-RELATED"/>
    <property type="match status" value="1"/>
</dbReference>
<dbReference type="AlphaFoldDB" id="A0A4V6D5L4"/>
<gene>
    <name evidence="2" type="ORF">SEVIR_6G201700v2</name>
</gene>
<dbReference type="OMA" id="FTHGEYV"/>
<evidence type="ECO:0000313" key="2">
    <source>
        <dbReference type="EMBL" id="TKW10936.1"/>
    </source>
</evidence>
<dbReference type="InterPro" id="IPR013187">
    <property type="entry name" value="F-box-assoc_dom_typ3"/>
</dbReference>
<accession>A0A4V6D5L4</accession>
<evidence type="ECO:0000259" key="1">
    <source>
        <dbReference type="Pfam" id="PF08268"/>
    </source>
</evidence>
<proteinExistence type="predicted"/>
<dbReference type="PANTHER" id="PTHR31111:SF133">
    <property type="entry name" value="OS07G0196600 PROTEIN"/>
    <property type="match status" value="1"/>
</dbReference>